<dbReference type="HOGENOM" id="CLU_050728_0_0_1"/>
<accession>K5XCU0</accession>
<proteinExistence type="predicted"/>
<feature type="compositionally biased region" description="Low complexity" evidence="1">
    <location>
        <begin position="268"/>
        <end position="285"/>
    </location>
</feature>
<dbReference type="Proteomes" id="UP000008493">
    <property type="component" value="Unassembled WGS sequence"/>
</dbReference>
<dbReference type="InterPro" id="IPR006671">
    <property type="entry name" value="Cyclin_N"/>
</dbReference>
<keyword evidence="4" id="KW-1185">Reference proteome</keyword>
<dbReference type="RefSeq" id="XP_007328088.1">
    <property type="nucleotide sequence ID" value="XM_007328026.1"/>
</dbReference>
<reference evidence="4" key="1">
    <citation type="journal article" date="2012" name="Proc. Natl. Acad. Sci. U.S.A.">
        <title>Genome sequence of the button mushroom Agaricus bisporus reveals mechanisms governing adaptation to a humic-rich ecological niche.</title>
        <authorList>
            <person name="Morin E."/>
            <person name="Kohler A."/>
            <person name="Baker A.R."/>
            <person name="Foulongne-Oriol M."/>
            <person name="Lombard V."/>
            <person name="Nagy L.G."/>
            <person name="Ohm R.A."/>
            <person name="Patyshakuliyeva A."/>
            <person name="Brun A."/>
            <person name="Aerts A.L."/>
            <person name="Bailey A.M."/>
            <person name="Billette C."/>
            <person name="Coutinho P.M."/>
            <person name="Deakin G."/>
            <person name="Doddapaneni H."/>
            <person name="Floudas D."/>
            <person name="Grimwood J."/>
            <person name="Hilden K."/>
            <person name="Kuees U."/>
            <person name="LaButti K.M."/>
            <person name="Lapidus A."/>
            <person name="Lindquist E.A."/>
            <person name="Lucas S.M."/>
            <person name="Murat C."/>
            <person name="Riley R.W."/>
            <person name="Salamov A.A."/>
            <person name="Schmutz J."/>
            <person name="Subramanian V."/>
            <person name="Woesten H.A.B."/>
            <person name="Xu J."/>
            <person name="Eastwood D.C."/>
            <person name="Foster G.D."/>
            <person name="Sonnenberg A.S."/>
            <person name="Cullen D."/>
            <person name="de Vries R.P."/>
            <person name="Lundell T."/>
            <person name="Hibbett D.S."/>
            <person name="Henrissat B."/>
            <person name="Burton K.S."/>
            <person name="Kerrigan R.W."/>
            <person name="Challen M.P."/>
            <person name="Grigoriev I.V."/>
            <person name="Martin F."/>
        </authorList>
    </citation>
    <scope>NUCLEOTIDE SEQUENCE [LARGE SCALE GENOMIC DNA]</scope>
    <source>
        <strain evidence="4">JB137-S8 / ATCC MYA-4627 / FGSC 10392</strain>
    </source>
</reference>
<dbReference type="OMA" id="DDTYSNQ"/>
<dbReference type="GO" id="GO:0005634">
    <property type="term" value="C:nucleus"/>
    <property type="evidence" value="ECO:0007669"/>
    <property type="project" value="TreeGrafter"/>
</dbReference>
<dbReference type="GO" id="GO:0019901">
    <property type="term" value="F:protein kinase binding"/>
    <property type="evidence" value="ECO:0007669"/>
    <property type="project" value="InterPro"/>
</dbReference>
<dbReference type="InterPro" id="IPR036915">
    <property type="entry name" value="Cyclin-like_sf"/>
</dbReference>
<evidence type="ECO:0000259" key="2">
    <source>
        <dbReference type="Pfam" id="PF00134"/>
    </source>
</evidence>
<sequence length="383" mass="42224">MPSAQGREEKNFLSRPLLIYIYIRQRSTCFTPTSYLPFLVSYLCACSMASIPPSQPEQSRRRTTSVSTTAIGAPRARPHNNLLNPATPTNPTNRDPYYGHEKIARISARFITHLFACPESPPTSGVTPTHGKLPYFIAYALHRTKLHPSVTYAALVLLQRLKARFPTARGSSGHRLFVSAFMIASKVICDDTYSNKSWTIVAQGMFSLREVNQMEREMCGYLDWEIVVDNETLTSFEGAIRRDFSSDRDSYPSYPNVMVSRRAALVASTTNSPVPEPSSSTSPVPGFSTRPKSNQPTPSHSPSLSSSSPWSRSNTPDTPPSSYSNSASPASSGSPRTPGNEEMSHPQIKGLDQSPQFQIGHIPSVHPLKGQMFAFALPSSWYS</sequence>
<dbReference type="GO" id="GO:0000307">
    <property type="term" value="C:cyclin-dependent protein kinase holoenzyme complex"/>
    <property type="evidence" value="ECO:0007669"/>
    <property type="project" value="TreeGrafter"/>
</dbReference>
<dbReference type="PANTHER" id="PTHR15615:SF108">
    <property type="entry name" value="PROTEIN CNPPD1"/>
    <property type="match status" value="1"/>
</dbReference>
<protein>
    <recommendedName>
        <fullName evidence="2">Cyclin N-terminal domain-containing protein</fullName>
    </recommendedName>
</protein>
<dbReference type="GeneID" id="18830167"/>
<feature type="region of interest" description="Disordered" evidence="1">
    <location>
        <begin position="51"/>
        <end position="95"/>
    </location>
</feature>
<feature type="compositionally biased region" description="Low complexity" evidence="1">
    <location>
        <begin position="320"/>
        <end position="335"/>
    </location>
</feature>
<dbReference type="Gene3D" id="1.10.472.10">
    <property type="entry name" value="Cyclin-like"/>
    <property type="match status" value="1"/>
</dbReference>
<feature type="compositionally biased region" description="Low complexity" evidence="1">
    <location>
        <begin position="80"/>
        <end position="93"/>
    </location>
</feature>
<feature type="domain" description="Cyclin N-terminal" evidence="2">
    <location>
        <begin position="134"/>
        <end position="226"/>
    </location>
</feature>
<organism evidence="3 4">
    <name type="scientific">Agaricus bisporus var. burnettii (strain JB137-S8 / ATCC MYA-4627 / FGSC 10392)</name>
    <name type="common">White button mushroom</name>
    <dbReference type="NCBI Taxonomy" id="597362"/>
    <lineage>
        <taxon>Eukaryota</taxon>
        <taxon>Fungi</taxon>
        <taxon>Dikarya</taxon>
        <taxon>Basidiomycota</taxon>
        <taxon>Agaricomycotina</taxon>
        <taxon>Agaricomycetes</taxon>
        <taxon>Agaricomycetidae</taxon>
        <taxon>Agaricales</taxon>
        <taxon>Agaricineae</taxon>
        <taxon>Agaricaceae</taxon>
        <taxon>Agaricus</taxon>
    </lineage>
</organism>
<dbReference type="EMBL" id="JH971388">
    <property type="protein sequence ID" value="EKM81118.1"/>
    <property type="molecule type" value="Genomic_DNA"/>
</dbReference>
<dbReference type="OrthoDB" id="244495at2759"/>
<dbReference type="InterPro" id="IPR013922">
    <property type="entry name" value="Cyclin_PHO80-like"/>
</dbReference>
<dbReference type="AlphaFoldDB" id="K5XCU0"/>
<evidence type="ECO:0000313" key="4">
    <source>
        <dbReference type="Proteomes" id="UP000008493"/>
    </source>
</evidence>
<evidence type="ECO:0000256" key="1">
    <source>
        <dbReference type="SAM" id="MobiDB-lite"/>
    </source>
</evidence>
<dbReference type="InParanoid" id="K5XCU0"/>
<feature type="region of interest" description="Disordered" evidence="1">
    <location>
        <begin position="268"/>
        <end position="362"/>
    </location>
</feature>
<dbReference type="STRING" id="597362.K5XCU0"/>
<name>K5XCU0_AGABU</name>
<dbReference type="SUPFAM" id="SSF47954">
    <property type="entry name" value="Cyclin-like"/>
    <property type="match status" value="1"/>
</dbReference>
<gene>
    <name evidence="3" type="ORF">AGABI1DRAFT_56481</name>
</gene>
<evidence type="ECO:0000313" key="3">
    <source>
        <dbReference type="EMBL" id="EKM81118.1"/>
    </source>
</evidence>
<dbReference type="Pfam" id="PF00134">
    <property type="entry name" value="Cyclin_N"/>
    <property type="match status" value="1"/>
</dbReference>
<dbReference type="CDD" id="cd20557">
    <property type="entry name" value="CYCLIN_ScPCL1-like"/>
    <property type="match status" value="1"/>
</dbReference>
<dbReference type="PANTHER" id="PTHR15615">
    <property type="match status" value="1"/>
</dbReference>
<dbReference type="GO" id="GO:0016538">
    <property type="term" value="F:cyclin-dependent protein serine/threonine kinase regulator activity"/>
    <property type="evidence" value="ECO:0007669"/>
    <property type="project" value="TreeGrafter"/>
</dbReference>
<dbReference type="KEGG" id="abp:AGABI1DRAFT56481"/>
<dbReference type="eggNOG" id="KOG1674">
    <property type="taxonomic scope" value="Eukaryota"/>
</dbReference>
<feature type="compositionally biased region" description="Low complexity" evidence="1">
    <location>
        <begin position="296"/>
        <end position="313"/>
    </location>
</feature>